<proteinExistence type="predicted"/>
<feature type="compositionally biased region" description="Pro residues" evidence="1">
    <location>
        <begin position="534"/>
        <end position="544"/>
    </location>
</feature>
<evidence type="ECO:0000256" key="1">
    <source>
        <dbReference type="SAM" id="MobiDB-lite"/>
    </source>
</evidence>
<reference evidence="2" key="1">
    <citation type="submission" date="2022-08" db="EMBL/GenBank/DDBJ databases">
        <title>A Global Phylogenomic Analysis of the Shiitake Genus Lentinula.</title>
        <authorList>
            <consortium name="DOE Joint Genome Institute"/>
            <person name="Sierra-Patev S."/>
            <person name="Min B."/>
            <person name="Naranjo-Ortiz M."/>
            <person name="Looney B."/>
            <person name="Konkel Z."/>
            <person name="Slot J.C."/>
            <person name="Sakamoto Y."/>
            <person name="Steenwyk J.L."/>
            <person name="Rokas A."/>
            <person name="Carro J."/>
            <person name="Camarero S."/>
            <person name="Ferreira P."/>
            <person name="Molpeceres G."/>
            <person name="Ruiz-Duenas F.J."/>
            <person name="Serrano A."/>
            <person name="Henrissat B."/>
            <person name="Drula E."/>
            <person name="Hughes K.W."/>
            <person name="Mata J.L."/>
            <person name="Ishikawa N.K."/>
            <person name="Vargas-Isla R."/>
            <person name="Ushijima S."/>
            <person name="Smith C.A."/>
            <person name="Ahrendt S."/>
            <person name="Andreopoulos W."/>
            <person name="He G."/>
            <person name="Labutti K."/>
            <person name="Lipzen A."/>
            <person name="Ng V."/>
            <person name="Riley R."/>
            <person name="Sandor L."/>
            <person name="Barry K."/>
            <person name="Martinez A.T."/>
            <person name="Xiao Y."/>
            <person name="Gibbons J.G."/>
            <person name="Terashima K."/>
            <person name="Grigoriev I.V."/>
            <person name="Hibbett D.S."/>
        </authorList>
    </citation>
    <scope>NUCLEOTIDE SEQUENCE</scope>
    <source>
        <strain evidence="2">RHP3577 ss4</strain>
    </source>
</reference>
<feature type="region of interest" description="Disordered" evidence="1">
    <location>
        <begin position="308"/>
        <end position="420"/>
    </location>
</feature>
<gene>
    <name evidence="2" type="ORF">C8R41DRAFT_323402</name>
</gene>
<feature type="compositionally biased region" description="Low complexity" evidence="1">
    <location>
        <begin position="152"/>
        <end position="161"/>
    </location>
</feature>
<feature type="compositionally biased region" description="Acidic residues" evidence="1">
    <location>
        <begin position="461"/>
        <end position="472"/>
    </location>
</feature>
<feature type="region of interest" description="Disordered" evidence="1">
    <location>
        <begin position="134"/>
        <end position="274"/>
    </location>
</feature>
<feature type="compositionally biased region" description="Low complexity" evidence="1">
    <location>
        <begin position="759"/>
        <end position="768"/>
    </location>
</feature>
<feature type="compositionally biased region" description="Low complexity" evidence="1">
    <location>
        <begin position="727"/>
        <end position="743"/>
    </location>
</feature>
<feature type="compositionally biased region" description="Low complexity" evidence="1">
    <location>
        <begin position="308"/>
        <end position="321"/>
    </location>
</feature>
<feature type="region of interest" description="Disordered" evidence="1">
    <location>
        <begin position="447"/>
        <end position="472"/>
    </location>
</feature>
<feature type="compositionally biased region" description="Low complexity" evidence="1">
    <location>
        <begin position="997"/>
        <end position="1010"/>
    </location>
</feature>
<feature type="compositionally biased region" description="Basic residues" evidence="1">
    <location>
        <begin position="965"/>
        <end position="994"/>
    </location>
</feature>
<accession>A0ABQ8VJG6</accession>
<evidence type="ECO:0000313" key="2">
    <source>
        <dbReference type="EMBL" id="KAJ4494239.1"/>
    </source>
</evidence>
<name>A0ABQ8VJG6_9AGAR</name>
<dbReference type="EMBL" id="JANVFT010000034">
    <property type="protein sequence ID" value="KAJ4494239.1"/>
    <property type="molecule type" value="Genomic_DNA"/>
</dbReference>
<organism evidence="2 3">
    <name type="scientific">Lentinula lateritia</name>
    <dbReference type="NCBI Taxonomy" id="40482"/>
    <lineage>
        <taxon>Eukaryota</taxon>
        <taxon>Fungi</taxon>
        <taxon>Dikarya</taxon>
        <taxon>Basidiomycota</taxon>
        <taxon>Agaricomycotina</taxon>
        <taxon>Agaricomycetes</taxon>
        <taxon>Agaricomycetidae</taxon>
        <taxon>Agaricales</taxon>
        <taxon>Marasmiineae</taxon>
        <taxon>Omphalotaceae</taxon>
        <taxon>Lentinula</taxon>
    </lineage>
</organism>
<feature type="compositionally biased region" description="Basic residues" evidence="1">
    <location>
        <begin position="194"/>
        <end position="206"/>
    </location>
</feature>
<feature type="compositionally biased region" description="Polar residues" evidence="1">
    <location>
        <begin position="169"/>
        <end position="191"/>
    </location>
</feature>
<feature type="compositionally biased region" description="Acidic residues" evidence="1">
    <location>
        <begin position="556"/>
        <end position="572"/>
    </location>
</feature>
<feature type="region of interest" description="Disordered" evidence="1">
    <location>
        <begin position="827"/>
        <end position="851"/>
    </location>
</feature>
<feature type="region of interest" description="Disordered" evidence="1">
    <location>
        <begin position="928"/>
        <end position="1017"/>
    </location>
</feature>
<dbReference type="Proteomes" id="UP001150217">
    <property type="component" value="Unassembled WGS sequence"/>
</dbReference>
<feature type="compositionally biased region" description="Polar residues" evidence="1">
    <location>
        <begin position="942"/>
        <end position="956"/>
    </location>
</feature>
<feature type="region of interest" description="Disordered" evidence="1">
    <location>
        <begin position="532"/>
        <end position="572"/>
    </location>
</feature>
<protein>
    <submittedName>
        <fullName evidence="2">Uncharacterized protein</fullName>
    </submittedName>
</protein>
<evidence type="ECO:0000313" key="3">
    <source>
        <dbReference type="Proteomes" id="UP001150217"/>
    </source>
</evidence>
<sequence length="1017" mass="111666">MRKKILKKPEPKGTTCVTHVTARDQILAAVGTSVTIRNYSCRPAFRYFLHQCGETSVFFLQQNWSILPNFHVTLSIEMVKNRTSLNPNQQPSVMSPPHPHTVTIVAEDDDDNDICPVCDGQCTCSNNTSSFYQQAPPTTRISSPAHDPPRPILKIKLPPNLLKRKLPPTSKTASGSSSLPYYSAHDTSIQAQRIPKRRGRPPKKLVSHSGPGVAGPSTSVYQRPKAKSVASQNRSLQKKTSKSAARDSDLRKRATKKRKRVDSSHESSSSELTDLDLYTSNNSYHRSVEDHDDARSVQFPTFVSALSSASSASSSDTDSLSGFETDSSIEAEEENFILTEERARVRRELLNGSGEESLQKRRDPNWVIRPRQMSVDAPSDVDMDEDSEATEDDDDDDEDEKEDDDEPDGEDTEDMNTRRHGYVGLVSAWSEEEESSFDADLFFANLSDKESGSSGSCTQSDDGEDGDYSDSELDLSQTASTLIPHLRQGVGIGIPNLAFELTEGWDGQVVFTNSHIESSSRDGLQSLLEATFLPPGPDTSPSPGPDGDVDMFSTDADGEADEEGYEQDVDQDTAEAEYEGDTTDEELVGEDDLPNELAMSLFNTPFAFSNAPSINPMSMISPSSSFRRQSDFGLESPHPSDILSQSMTWGTNDLEERFEGDEPDEEEENTFICEQRNKDRAARGGLPRTGFFEAVEQARQIVIDGERKEIPSSYPRFTGRKGKGVKSKSLSISRGGRSGGSESIQRKLFRPTSLPPPSTRSSVLSTSVFPLSPPSEIPEEIMTLGPSVEITPPEFSSASQSEEPIAHSMTIDLDDVLDASFMAASEPTAVSNTDEEYPAGSSVAVSNSDADPSTGQYIKSLNRWDVISVGALRKTGVLTDSTVGRGSDSGPDYTAYSHVMKSSPLSTMLWHNRNGASKHQRSLGYILSPELGPVRDGDRTPTHGSQKHNGSPPFNTKSRKELRRERKVKRKGYGPVNNHKHTHLHHQHSHHPNSKTRSSSSFQRSNSFNSPVPSLSI</sequence>
<feature type="compositionally biased region" description="Acidic residues" evidence="1">
    <location>
        <begin position="379"/>
        <end position="414"/>
    </location>
</feature>
<feature type="compositionally biased region" description="Basic and acidic residues" evidence="1">
    <location>
        <begin position="339"/>
        <end position="349"/>
    </location>
</feature>
<comment type="caution">
    <text evidence="2">The sequence shown here is derived from an EMBL/GenBank/DDBJ whole genome shotgun (WGS) entry which is preliminary data.</text>
</comment>
<feature type="region of interest" description="Disordered" evidence="1">
    <location>
        <begin position="712"/>
        <end position="768"/>
    </location>
</feature>
<keyword evidence="3" id="KW-1185">Reference proteome</keyword>